<keyword evidence="1" id="KW-0175">Coiled coil</keyword>
<feature type="region of interest" description="Disordered" evidence="2">
    <location>
        <begin position="215"/>
        <end position="271"/>
    </location>
</feature>
<comment type="caution">
    <text evidence="3">The sequence shown here is derived from an EMBL/GenBank/DDBJ whole genome shotgun (WGS) entry which is preliminary data.</text>
</comment>
<dbReference type="AlphaFoldDB" id="A0A9W7GN02"/>
<feature type="coiled-coil region" evidence="1">
    <location>
        <begin position="8"/>
        <end position="42"/>
    </location>
</feature>
<dbReference type="Proteomes" id="UP001165065">
    <property type="component" value="Unassembled WGS sequence"/>
</dbReference>
<name>A0A9W7GN02_9STRA</name>
<feature type="coiled-coil region" evidence="1">
    <location>
        <begin position="158"/>
        <end position="192"/>
    </location>
</feature>
<accession>A0A9W7GN02</accession>
<feature type="compositionally biased region" description="Polar residues" evidence="2">
    <location>
        <begin position="225"/>
        <end position="255"/>
    </location>
</feature>
<evidence type="ECO:0000313" key="4">
    <source>
        <dbReference type="Proteomes" id="UP001165065"/>
    </source>
</evidence>
<evidence type="ECO:0000313" key="3">
    <source>
        <dbReference type="EMBL" id="GMI48667.1"/>
    </source>
</evidence>
<evidence type="ECO:0000256" key="2">
    <source>
        <dbReference type="SAM" id="MobiDB-lite"/>
    </source>
</evidence>
<organism evidence="3 4">
    <name type="scientific">Triparma columacea</name>
    <dbReference type="NCBI Taxonomy" id="722753"/>
    <lineage>
        <taxon>Eukaryota</taxon>
        <taxon>Sar</taxon>
        <taxon>Stramenopiles</taxon>
        <taxon>Ochrophyta</taxon>
        <taxon>Bolidophyceae</taxon>
        <taxon>Parmales</taxon>
        <taxon>Triparmaceae</taxon>
        <taxon>Triparma</taxon>
    </lineage>
</organism>
<gene>
    <name evidence="3" type="ORF">TrCOL_g12484</name>
</gene>
<dbReference type="EMBL" id="BRYA01000417">
    <property type="protein sequence ID" value="GMI48667.1"/>
    <property type="molecule type" value="Genomic_DNA"/>
</dbReference>
<dbReference type="OrthoDB" id="10424117at2759"/>
<keyword evidence="4" id="KW-1185">Reference proteome</keyword>
<proteinExistence type="predicted"/>
<protein>
    <submittedName>
        <fullName evidence="3">Uncharacterized protein</fullName>
    </submittedName>
</protein>
<evidence type="ECO:0000256" key="1">
    <source>
        <dbReference type="SAM" id="Coils"/>
    </source>
</evidence>
<sequence>MQNVLEYHGQLNAELTSANNRVDILQKKINDLNGDRLSLEKETLTLGTNSLALERESDVLQSAVDDYPPESDALPSLLSVNVRLKKSFDLQTHLVKSKKRKFVGDCDRLRYNVTQLISASTSLSQKPSPPCKSPCDIRAVESKLSEARSCLTKNQDVLDSILQNAEDAKSRVAELQTKLKRRNQETKDLNAAHAVISSKISTLCVSLASRGRQLSPNPSIAPHNPYTNDEQKVTSSCPTLSDNQMYETPSSSATIHPQAFMPKPRASRSRQRILDSFPVIGGLEESDADDSDDELLFPTRKLFK</sequence>
<reference evidence="4" key="1">
    <citation type="journal article" date="2023" name="Commun. Biol.">
        <title>Genome analysis of Parmales, the sister group of diatoms, reveals the evolutionary specialization of diatoms from phago-mixotrophs to photoautotrophs.</title>
        <authorList>
            <person name="Ban H."/>
            <person name="Sato S."/>
            <person name="Yoshikawa S."/>
            <person name="Yamada K."/>
            <person name="Nakamura Y."/>
            <person name="Ichinomiya M."/>
            <person name="Sato N."/>
            <person name="Blanc-Mathieu R."/>
            <person name="Endo H."/>
            <person name="Kuwata A."/>
            <person name="Ogata H."/>
        </authorList>
    </citation>
    <scope>NUCLEOTIDE SEQUENCE [LARGE SCALE GENOMIC DNA]</scope>
</reference>